<dbReference type="RefSeq" id="WP_006585164.1">
    <property type="nucleotide sequence ID" value="NZ_CATOUV010000001.1"/>
</dbReference>
<dbReference type="PROSITE" id="PS51729">
    <property type="entry name" value="GNAT_YJDJ"/>
    <property type="match status" value="1"/>
</dbReference>
<sequence>MFKHDLKSHNFYLNNDEIPEYRLHYNLIKGGKVMAIDHIFINPEIKSNLVNELIKFALSYARANHLKVMPLGPTILAYFQENQLSLANLVYKPSLR</sequence>
<keyword evidence="5" id="KW-1185">Reference proteome</keyword>
<dbReference type="InterPro" id="IPR031165">
    <property type="entry name" value="GNAT_YJDJ"/>
</dbReference>
<dbReference type="AlphaFoldDB" id="A0A5N1I542"/>
<evidence type="ECO:0000259" key="1">
    <source>
        <dbReference type="PROSITE" id="PS51729"/>
    </source>
</evidence>
<dbReference type="InterPro" id="IPR016181">
    <property type="entry name" value="Acyl_CoA_acyltransferase"/>
</dbReference>
<reference evidence="3 5" key="2">
    <citation type="submission" date="2024-04" db="EMBL/GenBank/DDBJ databases">
        <title>Three lactobacilli isolated from voided urine samples from females with type 2 diabetes.</title>
        <authorList>
            <person name="Kula A."/>
            <person name="Stegman N."/>
            <person name="Putonti C."/>
        </authorList>
    </citation>
    <scope>NUCLEOTIDE SEQUENCE [LARGE SCALE GENOMIC DNA]</scope>
    <source>
        <strain evidence="3 5">1855</strain>
    </source>
</reference>
<comment type="caution">
    <text evidence="2">The sequence shown here is derived from an EMBL/GenBank/DDBJ whole genome shotgun (WGS) entry which is preliminary data.</text>
</comment>
<dbReference type="Proteomes" id="UP001385848">
    <property type="component" value="Unassembled WGS sequence"/>
</dbReference>
<proteinExistence type="predicted"/>
<protein>
    <submittedName>
        <fullName evidence="2">N-acetyltransferase</fullName>
    </submittedName>
</protein>
<dbReference type="Proteomes" id="UP000327236">
    <property type="component" value="Unassembled WGS sequence"/>
</dbReference>
<dbReference type="Gene3D" id="3.40.630.30">
    <property type="match status" value="1"/>
</dbReference>
<organism evidence="2 4">
    <name type="scientific">Lactobacillus jensenii</name>
    <dbReference type="NCBI Taxonomy" id="109790"/>
    <lineage>
        <taxon>Bacteria</taxon>
        <taxon>Bacillati</taxon>
        <taxon>Bacillota</taxon>
        <taxon>Bacilli</taxon>
        <taxon>Lactobacillales</taxon>
        <taxon>Lactobacillaceae</taxon>
        <taxon>Lactobacillus</taxon>
    </lineage>
</organism>
<dbReference type="Pfam" id="PF14542">
    <property type="entry name" value="Acetyltransf_CG"/>
    <property type="match status" value="1"/>
</dbReference>
<dbReference type="OrthoDB" id="9793389at2"/>
<keyword evidence="2" id="KW-0808">Transferase</keyword>
<evidence type="ECO:0000313" key="3">
    <source>
        <dbReference type="EMBL" id="MEL0565938.1"/>
    </source>
</evidence>
<dbReference type="EMBL" id="VYWW01000040">
    <property type="protein sequence ID" value="KAA9320755.1"/>
    <property type="molecule type" value="Genomic_DNA"/>
</dbReference>
<dbReference type="KEGG" id="lje:BUE77_02105"/>
<evidence type="ECO:0000313" key="4">
    <source>
        <dbReference type="Proteomes" id="UP000327236"/>
    </source>
</evidence>
<name>A0A5N1I542_LACJE</name>
<dbReference type="GO" id="GO:0016740">
    <property type="term" value="F:transferase activity"/>
    <property type="evidence" value="ECO:0007669"/>
    <property type="project" value="UniProtKB-KW"/>
</dbReference>
<evidence type="ECO:0000313" key="5">
    <source>
        <dbReference type="Proteomes" id="UP001385848"/>
    </source>
</evidence>
<gene>
    <name evidence="3" type="ORF">AAC431_08455</name>
    <name evidence="2" type="ORF">F6H94_07535</name>
</gene>
<evidence type="ECO:0000313" key="2">
    <source>
        <dbReference type="EMBL" id="KAA9320755.1"/>
    </source>
</evidence>
<dbReference type="EMBL" id="JBBVUL010000022">
    <property type="protein sequence ID" value="MEL0565938.1"/>
    <property type="molecule type" value="Genomic_DNA"/>
</dbReference>
<accession>A0A5N1I542</accession>
<reference evidence="2 4" key="1">
    <citation type="submission" date="2019-09" db="EMBL/GenBank/DDBJ databases">
        <title>Draft genome sequence assemblies of isolates from the urinary tract.</title>
        <authorList>
            <person name="Mores C.R."/>
            <person name="Putonti C."/>
            <person name="Wolfe A.J."/>
        </authorList>
    </citation>
    <scope>NUCLEOTIDE SEQUENCE [LARGE SCALE GENOMIC DNA]</scope>
    <source>
        <strain evidence="2 4">UMB246</strain>
    </source>
</reference>
<feature type="domain" description="N-acetyltransferase" evidence="1">
    <location>
        <begin position="3"/>
        <end position="91"/>
    </location>
</feature>
<dbReference type="SUPFAM" id="SSF55729">
    <property type="entry name" value="Acyl-CoA N-acyltransferases (Nat)"/>
    <property type="match status" value="1"/>
</dbReference>
<dbReference type="GeneID" id="31742494"/>